<dbReference type="Proteomes" id="UP000887116">
    <property type="component" value="Unassembled WGS sequence"/>
</dbReference>
<dbReference type="InterPro" id="IPR002083">
    <property type="entry name" value="MATH/TRAF_dom"/>
</dbReference>
<evidence type="ECO:0000313" key="4">
    <source>
        <dbReference type="Proteomes" id="UP000887116"/>
    </source>
</evidence>
<dbReference type="Gene3D" id="2.60.210.10">
    <property type="entry name" value="Apoptosis, Tumor Necrosis Factor Receptor Associated Protein 2, Chain A"/>
    <property type="match status" value="1"/>
</dbReference>
<dbReference type="FunFam" id="3.30.710.10:FF:000159">
    <property type="entry name" value="Speckle-type POZ protein B"/>
    <property type="match status" value="1"/>
</dbReference>
<evidence type="ECO:0000313" key="3">
    <source>
        <dbReference type="EMBL" id="GFR26005.1"/>
    </source>
</evidence>
<feature type="domain" description="MATH" evidence="2">
    <location>
        <begin position="11"/>
        <end position="143"/>
    </location>
</feature>
<dbReference type="EMBL" id="BMAO01038621">
    <property type="protein sequence ID" value="GFR26005.1"/>
    <property type="molecule type" value="Genomic_DNA"/>
</dbReference>
<feature type="domain" description="BTB" evidence="1">
    <location>
        <begin position="344"/>
        <end position="407"/>
    </location>
</feature>
<dbReference type="InterPro" id="IPR008974">
    <property type="entry name" value="TRAF-like"/>
</dbReference>
<evidence type="ECO:0000259" key="1">
    <source>
        <dbReference type="PROSITE" id="PS50097"/>
    </source>
</evidence>
<dbReference type="InterPro" id="IPR011333">
    <property type="entry name" value="SKP1/BTB/POZ_sf"/>
</dbReference>
<name>A0A8X6LXW5_TRICU</name>
<protein>
    <submittedName>
        <fullName evidence="3">Speckle-type POZ protein-like</fullName>
    </submittedName>
</protein>
<keyword evidence="4" id="KW-1185">Reference proteome</keyword>
<dbReference type="InterPro" id="IPR000210">
    <property type="entry name" value="BTB/POZ_dom"/>
</dbReference>
<reference evidence="3" key="1">
    <citation type="submission" date="2020-07" db="EMBL/GenBank/DDBJ databases">
        <title>Multicomponent nature underlies the extraordinary mechanical properties of spider dragline silk.</title>
        <authorList>
            <person name="Kono N."/>
            <person name="Nakamura H."/>
            <person name="Mori M."/>
            <person name="Yoshida Y."/>
            <person name="Ohtoshi R."/>
            <person name="Malay A.D."/>
            <person name="Moran D.A.P."/>
            <person name="Tomita M."/>
            <person name="Numata K."/>
            <person name="Arakawa K."/>
        </authorList>
    </citation>
    <scope>NUCLEOTIDE SEQUENCE</scope>
</reference>
<dbReference type="Pfam" id="PF22486">
    <property type="entry name" value="MATH_2"/>
    <property type="match status" value="1"/>
</dbReference>
<dbReference type="OrthoDB" id="6437152at2759"/>
<dbReference type="SMART" id="SM00225">
    <property type="entry name" value="BTB"/>
    <property type="match status" value="1"/>
</dbReference>
<dbReference type="GO" id="GO:0030163">
    <property type="term" value="P:protein catabolic process"/>
    <property type="evidence" value="ECO:0007669"/>
    <property type="project" value="UniProtKB-ARBA"/>
</dbReference>
<proteinExistence type="predicted"/>
<evidence type="ECO:0000259" key="2">
    <source>
        <dbReference type="PROSITE" id="PS50144"/>
    </source>
</evidence>
<dbReference type="PROSITE" id="PS50144">
    <property type="entry name" value="MATH"/>
    <property type="match status" value="1"/>
</dbReference>
<comment type="caution">
    <text evidence="3">The sequence shown here is derived from an EMBL/GenBank/DDBJ whole genome shotgun (WGS) entry which is preliminary data.</text>
</comment>
<dbReference type="PANTHER" id="PTHR24413">
    <property type="entry name" value="SPECKLE-TYPE POZ PROTEIN"/>
    <property type="match status" value="1"/>
</dbReference>
<accession>A0A8X6LXW5</accession>
<organism evidence="3 4">
    <name type="scientific">Trichonephila clavata</name>
    <name type="common">Joro spider</name>
    <name type="synonym">Nephila clavata</name>
    <dbReference type="NCBI Taxonomy" id="2740835"/>
    <lineage>
        <taxon>Eukaryota</taxon>
        <taxon>Metazoa</taxon>
        <taxon>Ecdysozoa</taxon>
        <taxon>Arthropoda</taxon>
        <taxon>Chelicerata</taxon>
        <taxon>Arachnida</taxon>
        <taxon>Araneae</taxon>
        <taxon>Araneomorphae</taxon>
        <taxon>Entelegynae</taxon>
        <taxon>Araneoidea</taxon>
        <taxon>Nephilidae</taxon>
        <taxon>Trichonephila</taxon>
    </lineage>
</organism>
<dbReference type="PROSITE" id="PS50097">
    <property type="entry name" value="BTB"/>
    <property type="match status" value="1"/>
</dbReference>
<dbReference type="Pfam" id="PF00651">
    <property type="entry name" value="BTB"/>
    <property type="match status" value="1"/>
</dbReference>
<dbReference type="AlphaFoldDB" id="A0A8X6LXW5"/>
<gene>
    <name evidence="3" type="primary">SPOPL</name>
    <name evidence="3" type="ORF">TNCT_480951</name>
</gene>
<dbReference type="Gene3D" id="3.30.710.10">
    <property type="entry name" value="Potassium Channel Kv1.1, Chain A"/>
    <property type="match status" value="1"/>
</dbReference>
<dbReference type="SUPFAM" id="SSF54695">
    <property type="entry name" value="POZ domain"/>
    <property type="match status" value="1"/>
</dbReference>
<dbReference type="SUPFAM" id="SSF49599">
    <property type="entry name" value="TRAF domain-like"/>
    <property type="match status" value="1"/>
</dbReference>
<sequence length="481" mass="55858">MDGDGFSENKCFTYTWNIENFSYSWQKNGECISSPIFILDTMEKTKWRLELYPKGCLKHSNNFISFFLKRESACRGPEQIDLYFDLSFLATDYSVLTSKGPYRNSFFKGKDWGLVRFVEHEEVLKIRRKGYLPENVLTARCRIWYDNEANNYGHYFARTRIAVERRSFVWNITQFRSFQESVCEIASASAEQSVITLKFFPSSGQNSETFIRVEVCAHDPKLKISTFRIYLMDTSGNKTKCLNDEILFYEGIRSALFTLTFSKNELMRKKNLYLLNDILQLYCECDIATGIMLDDIETISYGCPPSIEERNLTCDDLKSIKMHLNSTRILKENLESSYRENLFCDTKLKTITGSFPAHKSILSARSPVFKAMFTHNMREKNSEYVYIEDLNDDTVQRLLQYIYTATLLDLQWDSACNLFAAADKYEILSLKSECSSFLKDNLSRDNACDLLILADRHQDKDLNCRITVSNGKGIDVTFKPF</sequence>